<gene>
    <name evidence="2" type="ORF">FGK63_13125</name>
</gene>
<evidence type="ECO:0000313" key="2">
    <source>
        <dbReference type="EMBL" id="TMV07049.1"/>
    </source>
</evidence>
<accession>A0ABY2WWB7</accession>
<dbReference type="PANTHER" id="PTHR48079:SF6">
    <property type="entry name" value="NAD(P)-BINDING DOMAIN-CONTAINING PROTEIN-RELATED"/>
    <property type="match status" value="1"/>
</dbReference>
<sequence>MGKGPGTVNISGSEHLGGKTVFVTGATGFIGRRLVPALLNSGAKVTVLLRSRHGARALEASGVHVVTGAMNDRTAIETALHGQSVLIHLAYDMRAPAARNLDAFEALKSAAEAAGVGRIVHVSSIVVYDGWPQENLTEQSATTNPGGTPYRQAKLAMEQALIQGKCPVAILQPTLVYGPGSMLWTDRLTDWLAGGTVVLPEPEGICNGVFVDDLVQALLRASVIDDLGRERFIISGPEPFAWSGLIGGYAEIIGRGAIRHVPVRRLRDSLPPEDTGEIPDTPPLAARVSATARAWIGRERFESLVRRLKRHLPSDAEVYPDRYMLDLYSATGRCRIDHARTRLGYAPAHDLKAGLAATRAYLESRYGK</sequence>
<dbReference type="InterPro" id="IPR001509">
    <property type="entry name" value="Epimerase_deHydtase"/>
</dbReference>
<comment type="caution">
    <text evidence="2">The sequence shown here is derived from an EMBL/GenBank/DDBJ whole genome shotgun (WGS) entry which is preliminary data.</text>
</comment>
<feature type="domain" description="NAD-dependent epimerase/dehydratase" evidence="1">
    <location>
        <begin position="21"/>
        <end position="221"/>
    </location>
</feature>
<dbReference type="Proteomes" id="UP001193035">
    <property type="component" value="Unassembled WGS sequence"/>
</dbReference>
<dbReference type="InterPro" id="IPR051783">
    <property type="entry name" value="NAD(P)-dependent_oxidoreduct"/>
</dbReference>
<keyword evidence="3" id="KW-1185">Reference proteome</keyword>
<dbReference type="EMBL" id="VCPD01000004">
    <property type="protein sequence ID" value="TMV07049.1"/>
    <property type="molecule type" value="Genomic_DNA"/>
</dbReference>
<evidence type="ECO:0000313" key="3">
    <source>
        <dbReference type="Proteomes" id="UP001193035"/>
    </source>
</evidence>
<reference evidence="2 3" key="1">
    <citation type="submission" date="2019-05" db="EMBL/GenBank/DDBJ databases">
        <title>Ruegeria sp. nov., isolated from tidal flat.</title>
        <authorList>
            <person name="Kim W."/>
        </authorList>
    </citation>
    <scope>NUCLEOTIDE SEQUENCE [LARGE SCALE GENOMIC DNA]</scope>
    <source>
        <strain evidence="2 3">CAU 1488</strain>
    </source>
</reference>
<dbReference type="Gene3D" id="3.40.50.720">
    <property type="entry name" value="NAD(P)-binding Rossmann-like Domain"/>
    <property type="match status" value="1"/>
</dbReference>
<protein>
    <submittedName>
        <fullName evidence="2">NAD-dependent epimerase/dehydratase family protein</fullName>
    </submittedName>
</protein>
<dbReference type="InterPro" id="IPR036291">
    <property type="entry name" value="NAD(P)-bd_dom_sf"/>
</dbReference>
<dbReference type="SUPFAM" id="SSF51735">
    <property type="entry name" value="NAD(P)-binding Rossmann-fold domains"/>
    <property type="match status" value="1"/>
</dbReference>
<dbReference type="Pfam" id="PF01370">
    <property type="entry name" value="Epimerase"/>
    <property type="match status" value="1"/>
</dbReference>
<organism evidence="2 3">
    <name type="scientific">Ruegeria sediminis</name>
    <dbReference type="NCBI Taxonomy" id="2583820"/>
    <lineage>
        <taxon>Bacteria</taxon>
        <taxon>Pseudomonadati</taxon>
        <taxon>Pseudomonadota</taxon>
        <taxon>Alphaproteobacteria</taxon>
        <taxon>Rhodobacterales</taxon>
        <taxon>Roseobacteraceae</taxon>
        <taxon>Ruegeria</taxon>
    </lineage>
</organism>
<proteinExistence type="predicted"/>
<name>A0ABY2WWB7_9RHOB</name>
<evidence type="ECO:0000259" key="1">
    <source>
        <dbReference type="Pfam" id="PF01370"/>
    </source>
</evidence>
<dbReference type="PANTHER" id="PTHR48079">
    <property type="entry name" value="PROTEIN YEEZ"/>
    <property type="match status" value="1"/>
</dbReference>